<accession>A0ABP0F6D2</accession>
<dbReference type="Proteomes" id="UP001642483">
    <property type="component" value="Unassembled WGS sequence"/>
</dbReference>
<keyword evidence="5" id="KW-1185">Reference proteome</keyword>
<dbReference type="InterPro" id="IPR011992">
    <property type="entry name" value="EF-hand-dom_pair"/>
</dbReference>
<dbReference type="SUPFAM" id="SSF51197">
    <property type="entry name" value="Clavaminate synthase-like"/>
    <property type="match status" value="1"/>
</dbReference>
<dbReference type="InterPro" id="IPR041667">
    <property type="entry name" value="Cupin_8"/>
</dbReference>
<evidence type="ECO:0000256" key="1">
    <source>
        <dbReference type="SAM" id="SignalP"/>
    </source>
</evidence>
<sequence length="500" mass="57620">MKLLKTISLIYILLTLNMKCLNATGNFGHLLPFGSHREPSVKVLEINSVPQPIEFFENYVEPRRPVVFRGAAKRSRAFSEWTIENLQQEYGNLVVRLEARAEHDNRMPVTELGMGRDTVRHFLDNFKMLNAYVISQIPQPMEKDVAIPPCLRCGNFAKGIQDVHLFIVAKGGKTLLHRDPYSNIHCVFNGTKDWILVEDVYQDNLYQSESSVDEFGGYSNINIDAVDLKMFPDVTKIDYGRVTLNGGDCIFMPASYWHQVRVNGEYNTAVSIWFSRNFKHSIQNWDDCTNHKFDFTPMSEVDVLWRFSGKNETLTHGQTDINLLRFLLLSYANENNEISLAQFSKEMLNPKTSDEILQKLRHILDLDDVIRAERLRGLSTEKMKEIMEAINPSDVSNSAEFEYSYIDKEDIRDILHKLLEDNENVSAEKFLREYSVQLGGSSAVAKQVFDKLDAEGNGYITNLNVKKNFDGAVKKFLNADQHDPTTERLWLRRLRERDEL</sequence>
<name>A0ABP0F6D2_CLALP</name>
<dbReference type="Pfam" id="PF13621">
    <property type="entry name" value="Cupin_8"/>
    <property type="match status" value="1"/>
</dbReference>
<comment type="caution">
    <text evidence="4">The sequence shown here is derived from an EMBL/GenBank/DDBJ whole genome shotgun (WGS) entry which is preliminary data.</text>
</comment>
<evidence type="ECO:0000259" key="3">
    <source>
        <dbReference type="PROSITE" id="PS51184"/>
    </source>
</evidence>
<dbReference type="SUPFAM" id="SSF47473">
    <property type="entry name" value="EF-hand"/>
    <property type="match status" value="1"/>
</dbReference>
<feature type="domain" description="EF-hand" evidence="2">
    <location>
        <begin position="440"/>
        <end position="475"/>
    </location>
</feature>
<dbReference type="EMBL" id="CAWYQH010000002">
    <property type="protein sequence ID" value="CAK8673792.1"/>
    <property type="molecule type" value="Genomic_DNA"/>
</dbReference>
<dbReference type="InterPro" id="IPR003347">
    <property type="entry name" value="JmjC_dom"/>
</dbReference>
<dbReference type="PANTHER" id="PTHR12461:SF37">
    <property type="entry name" value="JMJC DOMAIN-CONTAINING PROTEIN"/>
    <property type="match status" value="1"/>
</dbReference>
<dbReference type="InterPro" id="IPR002048">
    <property type="entry name" value="EF_hand_dom"/>
</dbReference>
<feature type="domain" description="JmjC" evidence="3">
    <location>
        <begin position="136"/>
        <end position="291"/>
    </location>
</feature>
<organism evidence="4 5">
    <name type="scientific">Clavelina lepadiformis</name>
    <name type="common">Light-bulb sea squirt</name>
    <name type="synonym">Ascidia lepadiformis</name>
    <dbReference type="NCBI Taxonomy" id="159417"/>
    <lineage>
        <taxon>Eukaryota</taxon>
        <taxon>Metazoa</taxon>
        <taxon>Chordata</taxon>
        <taxon>Tunicata</taxon>
        <taxon>Ascidiacea</taxon>
        <taxon>Aplousobranchia</taxon>
        <taxon>Clavelinidae</taxon>
        <taxon>Clavelina</taxon>
    </lineage>
</organism>
<evidence type="ECO:0000313" key="5">
    <source>
        <dbReference type="Proteomes" id="UP001642483"/>
    </source>
</evidence>
<reference evidence="4 5" key="1">
    <citation type="submission" date="2024-02" db="EMBL/GenBank/DDBJ databases">
        <authorList>
            <person name="Daric V."/>
            <person name="Darras S."/>
        </authorList>
    </citation>
    <scope>NUCLEOTIDE SEQUENCE [LARGE SCALE GENOMIC DNA]</scope>
</reference>
<dbReference type="PANTHER" id="PTHR12461">
    <property type="entry name" value="HYPOXIA-INDUCIBLE FACTOR 1 ALPHA INHIBITOR-RELATED"/>
    <property type="match status" value="1"/>
</dbReference>
<proteinExistence type="predicted"/>
<feature type="chain" id="PRO_5046181312" description="JmjC domain-containing protein" evidence="1">
    <location>
        <begin position="24"/>
        <end position="500"/>
    </location>
</feature>
<evidence type="ECO:0000259" key="2">
    <source>
        <dbReference type="PROSITE" id="PS50222"/>
    </source>
</evidence>
<protein>
    <recommendedName>
        <fullName evidence="6">JmjC domain-containing protein</fullName>
    </recommendedName>
</protein>
<evidence type="ECO:0008006" key="6">
    <source>
        <dbReference type="Google" id="ProtNLM"/>
    </source>
</evidence>
<dbReference type="PROSITE" id="PS51184">
    <property type="entry name" value="JMJC"/>
    <property type="match status" value="1"/>
</dbReference>
<keyword evidence="1" id="KW-0732">Signal</keyword>
<gene>
    <name evidence="4" type="ORF">CVLEPA_LOCUS3544</name>
</gene>
<evidence type="ECO:0000313" key="4">
    <source>
        <dbReference type="EMBL" id="CAK8673792.1"/>
    </source>
</evidence>
<dbReference type="SMART" id="SM00558">
    <property type="entry name" value="JmjC"/>
    <property type="match status" value="1"/>
</dbReference>
<dbReference type="PROSITE" id="PS50222">
    <property type="entry name" value="EF_HAND_2"/>
    <property type="match status" value="1"/>
</dbReference>
<feature type="signal peptide" evidence="1">
    <location>
        <begin position="1"/>
        <end position="23"/>
    </location>
</feature>
<dbReference type="Gene3D" id="2.60.120.650">
    <property type="entry name" value="Cupin"/>
    <property type="match status" value="1"/>
</dbReference>